<keyword evidence="4" id="KW-0963">Cytoplasm</keyword>
<feature type="compositionally biased region" description="Polar residues" evidence="8">
    <location>
        <begin position="773"/>
        <end position="785"/>
    </location>
</feature>
<feature type="region of interest" description="Disordered" evidence="8">
    <location>
        <begin position="895"/>
        <end position="1127"/>
    </location>
</feature>
<feature type="compositionally biased region" description="Low complexity" evidence="8">
    <location>
        <begin position="1077"/>
        <end position="1090"/>
    </location>
</feature>
<protein>
    <recommendedName>
        <fullName evidence="9">Inner centromere protein ARK-binding domain-containing protein</fullName>
    </recommendedName>
</protein>
<feature type="region of interest" description="Disordered" evidence="8">
    <location>
        <begin position="770"/>
        <end position="868"/>
    </location>
</feature>
<feature type="compositionally biased region" description="Polar residues" evidence="8">
    <location>
        <begin position="1067"/>
        <end position="1076"/>
    </location>
</feature>
<reference evidence="11" key="1">
    <citation type="journal article" date="2014" name="Proc. Natl. Acad. Sci. U.S.A.">
        <title>Extensive sampling of basidiomycete genomes demonstrates inadequacy of the white-rot/brown-rot paradigm for wood decay fungi.</title>
        <authorList>
            <person name="Riley R."/>
            <person name="Salamov A.A."/>
            <person name="Brown D.W."/>
            <person name="Nagy L.G."/>
            <person name="Floudas D."/>
            <person name="Held B.W."/>
            <person name="Levasseur A."/>
            <person name="Lombard V."/>
            <person name="Morin E."/>
            <person name="Otillar R."/>
            <person name="Lindquist E.A."/>
            <person name="Sun H."/>
            <person name="LaButti K.M."/>
            <person name="Schmutz J."/>
            <person name="Jabbour D."/>
            <person name="Luo H."/>
            <person name="Baker S.E."/>
            <person name="Pisabarro A.G."/>
            <person name="Walton J.D."/>
            <person name="Blanchette R.A."/>
            <person name="Henrissat B."/>
            <person name="Martin F."/>
            <person name="Cullen D."/>
            <person name="Hibbett D.S."/>
            <person name="Grigoriev I.V."/>
        </authorList>
    </citation>
    <scope>NUCLEOTIDE SEQUENCE [LARGE SCALE GENOMIC DNA]</scope>
    <source>
        <strain evidence="11">PC15</strain>
    </source>
</reference>
<feature type="compositionally biased region" description="Polar residues" evidence="8">
    <location>
        <begin position="708"/>
        <end position="734"/>
    </location>
</feature>
<evidence type="ECO:0000256" key="3">
    <source>
        <dbReference type="ARBA" id="ARBA00010042"/>
    </source>
</evidence>
<dbReference type="PANTHER" id="PTHR13142:SF1">
    <property type="entry name" value="INNER CENTROMERE PROTEIN"/>
    <property type="match status" value="1"/>
</dbReference>
<sequence length="1196" mass="129856">MAQPGLLQWTNTVRLTMVEDYGRQFFKDQIQQQGFLFLEDYLDNILAASAKEDPLIDLVKTPGRKKMAKKVKLAPSKLNSMVLSSLDAPLDTETVLPSGITSEHSDGDPFKRLAVPSFEKALHVAEEVTTCEDQVPPTNATLPPSSSAIEQNKPVPIATSNSVHESQTLNVVLPEQNELSVIVEGDEPADRSFAVATPARPDVPSHGVSLASVALDSKREGGISPSASLQPDMTTSSSVATFHSITLDSPQIPNEEQPGFQQLSANLSTPDSAPKPILEPEPHLKDVLRSALLNTEQQTQENDIEIPLREENPPTITRKASVSAFPILPEPAPLRKSMRKAAEPLMGPQATLGVATPGLPGGKRTSWLKKAREVKAMEETSKKFSTPTGSALASIYPQQSQPVLQGLKRKSEEEGIGGTADRDPESRKPKASKSTLGDFNLSVPEAVQSAEEAPTHDAGHCAPSTDVEKTSERDEVGIFNTFKKTMQGLGAQIGRNGKSLAGASLALAEARAAAEAKIAEREKQTNPAIYNDVEDKTTPMSIEQLAGNAVAKSHESERRSREGRLSVSELVVDKNTEWSKDPVFNAKVFHRGESSNPVTSSLGSVSTTPPHSPPASTSDFPPPPVAVAAGPVFNKPVPVFVPPAPHDPIPQAKAASGLPSKVTQPTFSLPVPMSLGLGSFRPPPSNTHHNPLSAKSTLESLVSDRVFSSQDEPAWMPSTQDTEYLDSSQMSQSGRLDRLKQLDEDDDSWPVQDQVAGAVQWPFNVVSSKDDSMTWSSLPTQSQRGDTGPLLTGTNEIQDVERSPSHAIPGSFDMDFEQGGVDGDLDVAESEGNDIQTDIEEPSEHNNAPRSQSQLSITSSSSSQSQGGFFNQATKLVSSVLGTSKKGKTEVKSLQLAAAAAKKQQEESEKKAARLKEMDHRRQLAMQRKAEEEKAKAAEQERKMKEDADRRKREREEHTEKRPLKGSTFTKKEEDTNKKRKITVEMDKKPEIKKPTKSTKPSPSTKPLMKPIVKQTPALASSAAYNTTSQPPTASSSKLPEPKASKTALASAKGKAVNQIVEDDGTQPAQLLQSQMAARAKAQLDAARAQEPAIPSEAIDLPDINSEYSDSDDEDRPRTFNPPSWAQSPELRQALLHQGSINPDDIFGAIRPLRMEEIFRSRTSRFRARTSSANWTGTDRLTIEEERDYARRMGYR</sequence>
<feature type="compositionally biased region" description="Polar residues" evidence="8">
    <location>
        <begin position="1023"/>
        <end position="1038"/>
    </location>
</feature>
<evidence type="ECO:0000256" key="6">
    <source>
        <dbReference type="ARBA" id="ARBA00023212"/>
    </source>
</evidence>
<dbReference type="GO" id="GO:0005819">
    <property type="term" value="C:spindle"/>
    <property type="evidence" value="ECO:0007669"/>
    <property type="project" value="UniProtKB-SubCell"/>
</dbReference>
<proteinExistence type="inferred from homology"/>
<comment type="similarity">
    <text evidence="3">Belongs to the INCENP family.</text>
</comment>
<dbReference type="Pfam" id="PF03941">
    <property type="entry name" value="INCENP_ARK-bind"/>
    <property type="match status" value="1"/>
</dbReference>
<feature type="compositionally biased region" description="Basic and acidic residues" evidence="8">
    <location>
        <begin position="903"/>
        <end position="963"/>
    </location>
</feature>
<dbReference type="Gene3D" id="6.10.250.2990">
    <property type="match status" value="1"/>
</dbReference>
<feature type="region of interest" description="Disordered" evidence="8">
    <location>
        <begin position="589"/>
        <end position="628"/>
    </location>
</feature>
<dbReference type="HOGENOM" id="CLU_273322_0_0_1"/>
<dbReference type="STRING" id="1137138.A0A067P356"/>
<dbReference type="EMBL" id="KL198006">
    <property type="protein sequence ID" value="KDQ30807.1"/>
    <property type="molecule type" value="Genomic_DNA"/>
</dbReference>
<evidence type="ECO:0000256" key="2">
    <source>
        <dbReference type="ARBA" id="ARBA00004186"/>
    </source>
</evidence>
<comment type="subcellular location">
    <subcellularLocation>
        <location evidence="2">Cytoplasm</location>
        <location evidence="2">Cytoskeleton</location>
        <location evidence="2">Spindle</location>
    </subcellularLocation>
    <subcellularLocation>
        <location evidence="1">Nucleus</location>
    </subcellularLocation>
</comment>
<dbReference type="Proteomes" id="UP000027073">
    <property type="component" value="Unassembled WGS sequence"/>
</dbReference>
<feature type="region of interest" description="Disordered" evidence="8">
    <location>
        <begin position="378"/>
        <end position="474"/>
    </location>
</feature>
<feature type="compositionally biased region" description="Acidic residues" evidence="8">
    <location>
        <begin position="823"/>
        <end position="841"/>
    </location>
</feature>
<dbReference type="GO" id="GO:0007059">
    <property type="term" value="P:chromosome segregation"/>
    <property type="evidence" value="ECO:0007669"/>
    <property type="project" value="UniProtKB-KW"/>
</dbReference>
<feature type="domain" description="Inner centromere protein ARK-binding" evidence="9">
    <location>
        <begin position="1103"/>
        <end position="1159"/>
    </location>
</feature>
<dbReference type="OrthoDB" id="6123at2759"/>
<gene>
    <name evidence="10" type="ORF">PLEOSDRAFT_155475</name>
</gene>
<feature type="compositionally biased region" description="Basic and acidic residues" evidence="8">
    <location>
        <begin position="970"/>
        <end position="994"/>
    </location>
</feature>
<dbReference type="AlphaFoldDB" id="A0A067P356"/>
<feature type="compositionally biased region" description="Basic and acidic residues" evidence="8">
    <location>
        <begin position="552"/>
        <end position="564"/>
    </location>
</feature>
<feature type="region of interest" description="Disordered" evidence="8">
    <location>
        <begin position="708"/>
        <end position="737"/>
    </location>
</feature>
<evidence type="ECO:0000313" key="11">
    <source>
        <dbReference type="Proteomes" id="UP000027073"/>
    </source>
</evidence>
<evidence type="ECO:0000256" key="1">
    <source>
        <dbReference type="ARBA" id="ARBA00004123"/>
    </source>
</evidence>
<feature type="compositionally biased region" description="Low complexity" evidence="8">
    <location>
        <begin position="998"/>
        <end position="1011"/>
    </location>
</feature>
<evidence type="ECO:0000256" key="5">
    <source>
        <dbReference type="ARBA" id="ARBA00022829"/>
    </source>
</evidence>
<organism evidence="10 11">
    <name type="scientific">Pleurotus ostreatus (strain PC15)</name>
    <name type="common">Oyster mushroom</name>
    <dbReference type="NCBI Taxonomy" id="1137138"/>
    <lineage>
        <taxon>Eukaryota</taxon>
        <taxon>Fungi</taxon>
        <taxon>Dikarya</taxon>
        <taxon>Basidiomycota</taxon>
        <taxon>Agaricomycotina</taxon>
        <taxon>Agaricomycetes</taxon>
        <taxon>Agaricomycetidae</taxon>
        <taxon>Agaricales</taxon>
        <taxon>Pleurotineae</taxon>
        <taxon>Pleurotaceae</taxon>
        <taxon>Pleurotus</taxon>
    </lineage>
</organism>
<keyword evidence="5" id="KW-0159">Chromosome partition</keyword>
<keyword evidence="7" id="KW-0539">Nucleus</keyword>
<dbReference type="InterPro" id="IPR005635">
    <property type="entry name" value="Inner_centromere_prot_ARK-bd"/>
</dbReference>
<evidence type="ECO:0000256" key="7">
    <source>
        <dbReference type="ARBA" id="ARBA00023242"/>
    </source>
</evidence>
<keyword evidence="6" id="KW-0206">Cytoskeleton</keyword>
<evidence type="ECO:0000259" key="9">
    <source>
        <dbReference type="Pfam" id="PF03941"/>
    </source>
</evidence>
<feature type="compositionally biased region" description="Low complexity" evidence="8">
    <location>
        <begin position="606"/>
        <end position="619"/>
    </location>
</feature>
<feature type="region of interest" description="Disordered" evidence="8">
    <location>
        <begin position="642"/>
        <end position="665"/>
    </location>
</feature>
<feature type="compositionally biased region" description="Polar residues" evidence="8">
    <location>
        <begin position="383"/>
        <end position="403"/>
    </location>
</feature>
<feature type="compositionally biased region" description="Low complexity" evidence="8">
    <location>
        <begin position="851"/>
        <end position="866"/>
    </location>
</feature>
<dbReference type="VEuPathDB" id="FungiDB:PLEOSDRAFT_155475"/>
<feature type="compositionally biased region" description="Polar residues" evidence="8">
    <location>
        <begin position="594"/>
        <end position="605"/>
    </location>
</feature>
<evidence type="ECO:0000256" key="8">
    <source>
        <dbReference type="SAM" id="MobiDB-lite"/>
    </source>
</evidence>
<dbReference type="InParanoid" id="A0A067P356"/>
<accession>A0A067P356</accession>
<evidence type="ECO:0000256" key="4">
    <source>
        <dbReference type="ARBA" id="ARBA00022490"/>
    </source>
</evidence>
<evidence type="ECO:0000313" key="10">
    <source>
        <dbReference type="EMBL" id="KDQ30807.1"/>
    </source>
</evidence>
<name>A0A067P356_PLEO1</name>
<dbReference type="GO" id="GO:0005634">
    <property type="term" value="C:nucleus"/>
    <property type="evidence" value="ECO:0007669"/>
    <property type="project" value="UniProtKB-SubCell"/>
</dbReference>
<dbReference type="PANTHER" id="PTHR13142">
    <property type="entry name" value="INNER CENTROMERE PROTEIN"/>
    <property type="match status" value="1"/>
</dbReference>
<feature type="region of interest" description="Disordered" evidence="8">
    <location>
        <begin position="545"/>
        <end position="567"/>
    </location>
</feature>